<dbReference type="AlphaFoldDB" id="A0A2T9JIA2"/>
<evidence type="ECO:0000256" key="2">
    <source>
        <dbReference type="ARBA" id="ARBA00012417"/>
    </source>
</evidence>
<comment type="function">
    <text evidence="4">Poorly processive, error-prone DNA polymerase involved in untargeted mutagenesis. Copies undamaged DNA at stalled replication forks, which arise in vivo from mismatched or misaligned primer ends. These misaligned primers can be extended by PolIV. Exhibits no 3'-5' exonuclease (proofreading) activity. May be involved in translesional synthesis, in conjunction with the beta clamp from PolIII.</text>
</comment>
<evidence type="ECO:0000256" key="5">
    <source>
        <dbReference type="ARBA" id="ARBA00049244"/>
    </source>
</evidence>
<feature type="domain" description="DNA polymerase Y-family little finger" evidence="7">
    <location>
        <begin position="254"/>
        <end position="342"/>
    </location>
</feature>
<dbReference type="Proteomes" id="UP000245073">
    <property type="component" value="Unassembled WGS sequence"/>
</dbReference>
<evidence type="ECO:0000313" key="9">
    <source>
        <dbReference type="EMBL" id="PVM83399.1"/>
    </source>
</evidence>
<dbReference type="GO" id="GO:0006281">
    <property type="term" value="P:DNA repair"/>
    <property type="evidence" value="ECO:0007669"/>
    <property type="project" value="InterPro"/>
</dbReference>
<evidence type="ECO:0000256" key="3">
    <source>
        <dbReference type="ARBA" id="ARBA00022763"/>
    </source>
</evidence>
<dbReference type="SUPFAM" id="SSF56672">
    <property type="entry name" value="DNA/RNA polymerases"/>
    <property type="match status" value="1"/>
</dbReference>
<accession>A0A2T9JIA2</accession>
<feature type="domain" description="UmuC" evidence="6">
    <location>
        <begin position="37"/>
        <end position="154"/>
    </location>
</feature>
<keyword evidence="9" id="KW-0808">Transferase</keyword>
<dbReference type="EC" id="2.7.7.7" evidence="2"/>
<organism evidence="9 10">
    <name type="scientific">Caulobacter endophyticus</name>
    <dbReference type="NCBI Taxonomy" id="2172652"/>
    <lineage>
        <taxon>Bacteria</taxon>
        <taxon>Pseudomonadati</taxon>
        <taxon>Pseudomonadota</taxon>
        <taxon>Alphaproteobacteria</taxon>
        <taxon>Caulobacterales</taxon>
        <taxon>Caulobacteraceae</taxon>
        <taxon>Caulobacter</taxon>
    </lineage>
</organism>
<dbReference type="GO" id="GO:0016740">
    <property type="term" value="F:transferase activity"/>
    <property type="evidence" value="ECO:0007669"/>
    <property type="project" value="UniProtKB-KW"/>
</dbReference>
<gene>
    <name evidence="9" type="ORF">DDF67_20900</name>
</gene>
<dbReference type="OrthoDB" id="9788640at2"/>
<dbReference type="Pfam" id="PF00817">
    <property type="entry name" value="IMS"/>
    <property type="match status" value="1"/>
</dbReference>
<sequence>MTQRVISAFLPRWPTDRLARLQGQKTVGKSAPSPDAPIVMVGRVGRRRAIAHMNLAAAKAGLRFGQAVAHATAMVPGLVLHELDTEGDNAALQRLALWAQRLYSPTVAADPPDGLVIDATGCAHLFGGEEKMLIDLRRRLSKAGYAATVAIADSWGGAHALARYSRRSVFVAPAGALGQQLKDLPVAALRLAPEIVQALAKPGFDTIGELEATAKGPLAHRFGMEPIRRLDQAHAREREPIEPVFAAETPRAAKIFAEPIGAPETLARYLTELTIELCAVLEAASLGAKTIDAWFYRVDNRVESVRIGLSSPARDARRLAKLLCEKLEKVDPGFGVDKMALAAPGAEPLAYSQDDALGGKRRADLSGLVDTLRVRLGPDAVYRLASAESDIPERSVRKVPAAEAPAAFSWPVDWPRPFRVFPRPELIETVALLPDQPPASFTWRGVRRRVRRADGPERVFGEWWKADAELARSRDYFQVEDEGGERYWIYRDGDGEDAASGSQRWFMAGVFG</sequence>
<dbReference type="Pfam" id="PF11799">
    <property type="entry name" value="IMS_C"/>
    <property type="match status" value="1"/>
</dbReference>
<evidence type="ECO:0000256" key="4">
    <source>
        <dbReference type="ARBA" id="ARBA00025589"/>
    </source>
</evidence>
<evidence type="ECO:0000259" key="8">
    <source>
        <dbReference type="Pfam" id="PF20114"/>
    </source>
</evidence>
<evidence type="ECO:0000313" key="10">
    <source>
        <dbReference type="Proteomes" id="UP000245073"/>
    </source>
</evidence>
<dbReference type="PANTHER" id="PTHR35369">
    <property type="entry name" value="BLR3025 PROTEIN-RELATED"/>
    <property type="match status" value="1"/>
</dbReference>
<dbReference type="InterPro" id="IPR045443">
    <property type="entry name" value="DUF6504"/>
</dbReference>
<dbReference type="PANTHER" id="PTHR35369:SF2">
    <property type="entry name" value="BLR3025 PROTEIN"/>
    <property type="match status" value="1"/>
</dbReference>
<dbReference type="GO" id="GO:0003684">
    <property type="term" value="F:damaged DNA binding"/>
    <property type="evidence" value="ECO:0007669"/>
    <property type="project" value="InterPro"/>
</dbReference>
<keyword evidence="10" id="KW-1185">Reference proteome</keyword>
<dbReference type="CDD" id="cd03468">
    <property type="entry name" value="PolY_like"/>
    <property type="match status" value="1"/>
</dbReference>
<reference evidence="9 10" key="1">
    <citation type="submission" date="2018-04" db="EMBL/GenBank/DDBJ databases">
        <title>The genome sequence of Caulobacter sp. 744.</title>
        <authorList>
            <person name="Gao J."/>
            <person name="Sun J."/>
        </authorList>
    </citation>
    <scope>NUCLEOTIDE SEQUENCE [LARGE SCALE GENOMIC DNA]</scope>
    <source>
        <strain evidence="9 10">774</strain>
    </source>
</reference>
<feature type="domain" description="DUF6504" evidence="8">
    <location>
        <begin position="435"/>
        <end position="509"/>
    </location>
</feature>
<evidence type="ECO:0000259" key="7">
    <source>
        <dbReference type="Pfam" id="PF11799"/>
    </source>
</evidence>
<keyword evidence="3" id="KW-0227">DNA damage</keyword>
<dbReference type="EMBL" id="QDKQ01000069">
    <property type="protein sequence ID" value="PVM83399.1"/>
    <property type="molecule type" value="Genomic_DNA"/>
</dbReference>
<comment type="subunit">
    <text evidence="1">Monomer.</text>
</comment>
<dbReference type="InterPro" id="IPR050356">
    <property type="entry name" value="SulA_CellDiv_inhibitor"/>
</dbReference>
<comment type="caution">
    <text evidence="9">The sequence shown here is derived from an EMBL/GenBank/DDBJ whole genome shotgun (WGS) entry which is preliminary data.</text>
</comment>
<evidence type="ECO:0000259" key="6">
    <source>
        <dbReference type="Pfam" id="PF00817"/>
    </source>
</evidence>
<protein>
    <recommendedName>
        <fullName evidence="2">DNA-directed DNA polymerase</fullName>
        <ecNumber evidence="2">2.7.7.7</ecNumber>
    </recommendedName>
</protein>
<comment type="catalytic activity">
    <reaction evidence="5">
        <text>DNA(n) + a 2'-deoxyribonucleoside 5'-triphosphate = DNA(n+1) + diphosphate</text>
        <dbReference type="Rhea" id="RHEA:22508"/>
        <dbReference type="Rhea" id="RHEA-COMP:17339"/>
        <dbReference type="Rhea" id="RHEA-COMP:17340"/>
        <dbReference type="ChEBI" id="CHEBI:33019"/>
        <dbReference type="ChEBI" id="CHEBI:61560"/>
        <dbReference type="ChEBI" id="CHEBI:173112"/>
        <dbReference type="EC" id="2.7.7.7"/>
    </reaction>
</comment>
<dbReference type="Pfam" id="PF20114">
    <property type="entry name" value="DUF6504"/>
    <property type="match status" value="1"/>
</dbReference>
<proteinExistence type="predicted"/>
<dbReference type="InterPro" id="IPR017961">
    <property type="entry name" value="DNA_pol_Y-fam_little_finger"/>
</dbReference>
<evidence type="ECO:0000256" key="1">
    <source>
        <dbReference type="ARBA" id="ARBA00011245"/>
    </source>
</evidence>
<dbReference type="InterPro" id="IPR043502">
    <property type="entry name" value="DNA/RNA_pol_sf"/>
</dbReference>
<dbReference type="InterPro" id="IPR001126">
    <property type="entry name" value="UmuC"/>
</dbReference>
<name>A0A2T9JIA2_9CAUL</name>